<dbReference type="InterPro" id="IPR003148">
    <property type="entry name" value="RCK_N"/>
</dbReference>
<dbReference type="PANTHER" id="PTHR43833">
    <property type="entry name" value="POTASSIUM CHANNEL PROTEIN 2-RELATED-RELATED"/>
    <property type="match status" value="1"/>
</dbReference>
<dbReference type="Pfam" id="PF02254">
    <property type="entry name" value="TrkA_N"/>
    <property type="match status" value="1"/>
</dbReference>
<dbReference type="Proteomes" id="UP000694501">
    <property type="component" value="Unassembled WGS sequence"/>
</dbReference>
<dbReference type="PROSITE" id="PS51201">
    <property type="entry name" value="RCK_N"/>
    <property type="match status" value="1"/>
</dbReference>
<evidence type="ECO:0000313" key="3">
    <source>
        <dbReference type="Proteomes" id="UP000694501"/>
    </source>
</evidence>
<feature type="domain" description="RCK N-terminal" evidence="1">
    <location>
        <begin position="150"/>
        <end position="270"/>
    </location>
</feature>
<keyword evidence="2" id="KW-0407">Ion channel</keyword>
<dbReference type="GO" id="GO:0006813">
    <property type="term" value="P:potassium ion transport"/>
    <property type="evidence" value="ECO:0007669"/>
    <property type="project" value="InterPro"/>
</dbReference>
<protein>
    <submittedName>
        <fullName evidence="2">Potassium channel family protein</fullName>
    </submittedName>
</protein>
<dbReference type="EMBL" id="JAELVF020000001">
    <property type="protein sequence ID" value="MBU7597902.1"/>
    <property type="molecule type" value="Genomic_DNA"/>
</dbReference>
<sequence length="469" mass="51046">MKLPSPLLAWSAVTAWNTRRAMVADEHTFRVQLPRHLAGPLIQVAKRLLMAHIVLFTAVAIVYLDRSGYTDNADGNVNFLDSLYYVTVSLSTTGYGDIAPVSTTARILTTFLITPLRILFLIILVGTSLEVLTERTRHQWRLSHWSSRVRDHTVIVGFGTKGRSAAESLLSTGMTKEQIVIVDPNAKVVDAANADGFAGVVGDATRSSVLERARTDRARQIVIATERDDTAVLVTLTARQMNAGLSIVAAVREHENVPLLKQSGADSVITSSGAAGRMLGLSLISPSAGLVMEDLMHYGTGLSLVERPVTKAEAGRSPRECDALIVAVIRGHRLLNFDEPEVETLQLLDRVVVIRRSGPDQPQTKVRMGDEDEDTGRIGLWSWRAPARLRRRRLRRRGLASTGGCAATGSSRRRQSWLPGHCPLPLWRVPPTPCTMPEAAFTSCCAVVSCSVRSPHSLMSRAISSAASP</sequence>
<name>A0A949JD78_9ACTN</name>
<keyword evidence="2" id="KW-0406">Ion transport</keyword>
<dbReference type="InterPro" id="IPR050721">
    <property type="entry name" value="Trk_Ktr_HKT_K-transport"/>
</dbReference>
<dbReference type="PANTHER" id="PTHR43833:SF9">
    <property type="entry name" value="POTASSIUM CHANNEL PROTEIN YUGO-RELATED"/>
    <property type="match status" value="1"/>
</dbReference>
<keyword evidence="3" id="KW-1185">Reference proteome</keyword>
<dbReference type="InterPro" id="IPR013099">
    <property type="entry name" value="K_chnl_dom"/>
</dbReference>
<evidence type="ECO:0000259" key="1">
    <source>
        <dbReference type="PROSITE" id="PS51201"/>
    </source>
</evidence>
<proteinExistence type="predicted"/>
<dbReference type="AlphaFoldDB" id="A0A949JD78"/>
<evidence type="ECO:0000313" key="2">
    <source>
        <dbReference type="EMBL" id="MBU7597902.1"/>
    </source>
</evidence>
<dbReference type="GO" id="GO:0034220">
    <property type="term" value="P:monoatomic ion transmembrane transport"/>
    <property type="evidence" value="ECO:0007669"/>
    <property type="project" value="UniProtKB-KW"/>
</dbReference>
<dbReference type="Pfam" id="PF07885">
    <property type="entry name" value="Ion_trans_2"/>
    <property type="match status" value="1"/>
</dbReference>
<organism evidence="2 3">
    <name type="scientific">Streptomyces tardus</name>
    <dbReference type="NCBI Taxonomy" id="2780544"/>
    <lineage>
        <taxon>Bacteria</taxon>
        <taxon>Bacillati</taxon>
        <taxon>Actinomycetota</taxon>
        <taxon>Actinomycetes</taxon>
        <taxon>Kitasatosporales</taxon>
        <taxon>Streptomycetaceae</taxon>
        <taxon>Streptomyces</taxon>
    </lineage>
</organism>
<accession>A0A949JD78</accession>
<reference evidence="2" key="1">
    <citation type="submission" date="2021-06" db="EMBL/GenBank/DDBJ databases">
        <title>Sequencing of actinobacteria type strains.</title>
        <authorList>
            <person name="Nguyen G.-S."/>
            <person name="Wentzel A."/>
        </authorList>
    </citation>
    <scope>NUCLEOTIDE SEQUENCE</scope>
    <source>
        <strain evidence="2">P38-E01</strain>
    </source>
</reference>
<gene>
    <name evidence="2" type="ORF">JGS22_009805</name>
</gene>
<keyword evidence="2" id="KW-0813">Transport</keyword>
<comment type="caution">
    <text evidence="2">The sequence shown here is derived from an EMBL/GenBank/DDBJ whole genome shotgun (WGS) entry which is preliminary data.</text>
</comment>